<evidence type="ECO:0000256" key="3">
    <source>
        <dbReference type="ARBA" id="ARBA00022490"/>
    </source>
</evidence>
<sequence>MDHQAQILRDFLALVASKEEEDEEAENGFAGEFLKLKRQSTKYRTDKTYPTKAAEKQENVKKNRYKDIVPFDHSRVKLSLNTSKNDSDYINASFIKGVSDPRAYIATQGPLPNTVLDFWRMVWEYEVEVIVMACREFEMGRKKCERYWPQSVEDVFVCEPFTICCQTEESKGDYIRRTLKVTFQRTCRTVKQLHYVNWPDHGIPNSIPPILEMLQDMRVYQDHERVPICIHCSAGCGRTGVLCAIDYTWSLLKRLMIPENFSIFNLVQEMRTQRPSVVQTKEQYELVYRAIKFLFERYLQMLEPSLNKEKVMDATSPVLSSASDSDLSDLSEPEPEPQPEQEPEPEPEPESLPKPEPEPEPVVMLKPQPAQRCSLRQAPANAANHGIQKNTIQRPPHSPPPAPVTPVPRKPEDIPQTIPGWPVTTMPPETHTMATQDKVGPLVLQRTLSGPSNTAGLPDSSRSRDTAASPQESEFTQGLQESTETKKIVPSIRVHPVVTNSICLSVEDPYFGLESPTKESFSLKEEVAPLSGLIESLCHSGLTITIDDQALLPPTLDNNATGLMKPHNEPEVFSPAFSCVKVSQMFEIPHCLYMATPSLMTVSEVDN</sequence>
<dbReference type="Gene3D" id="3.90.190.10">
    <property type="entry name" value="Protein tyrosine phosphatase superfamily"/>
    <property type="match status" value="1"/>
</dbReference>
<comment type="subcellular location">
    <subcellularLocation>
        <location evidence="1">Cytoplasm</location>
    </subcellularLocation>
</comment>
<feature type="domain" description="Tyrosine-protein phosphatase" evidence="9">
    <location>
        <begin position="29"/>
        <end position="294"/>
    </location>
</feature>
<feature type="compositionally biased region" description="Polar residues" evidence="8">
    <location>
        <begin position="466"/>
        <end position="482"/>
    </location>
</feature>
<dbReference type="PRINTS" id="PR00700">
    <property type="entry name" value="PRTYPHPHTASE"/>
</dbReference>
<evidence type="ECO:0000313" key="12">
    <source>
        <dbReference type="RefSeq" id="XP_030623542.1"/>
    </source>
</evidence>
<evidence type="ECO:0000259" key="9">
    <source>
        <dbReference type="PROSITE" id="PS50055"/>
    </source>
</evidence>
<dbReference type="InParanoid" id="A0A6J2UW42"/>
<name>A0A6J2UW42_CHACN</name>
<keyword evidence="3" id="KW-0963">Cytoplasm</keyword>
<evidence type="ECO:0000313" key="11">
    <source>
        <dbReference type="Proteomes" id="UP000504632"/>
    </source>
</evidence>
<feature type="compositionally biased region" description="Pro residues" evidence="8">
    <location>
        <begin position="396"/>
        <end position="408"/>
    </location>
</feature>
<dbReference type="SMART" id="SM00194">
    <property type="entry name" value="PTPc"/>
    <property type="match status" value="1"/>
</dbReference>
<feature type="region of interest" description="Disordered" evidence="8">
    <location>
        <begin position="317"/>
        <end position="363"/>
    </location>
</feature>
<dbReference type="PANTHER" id="PTHR45983">
    <property type="entry name" value="TYROSINE PHOSPHATSE N18, PUTATIVE-RELATED"/>
    <property type="match status" value="1"/>
</dbReference>
<evidence type="ECO:0000256" key="2">
    <source>
        <dbReference type="ARBA" id="ARBA00013064"/>
    </source>
</evidence>
<dbReference type="GO" id="GO:0005634">
    <property type="term" value="C:nucleus"/>
    <property type="evidence" value="ECO:0007669"/>
    <property type="project" value="TreeGrafter"/>
</dbReference>
<evidence type="ECO:0000256" key="1">
    <source>
        <dbReference type="ARBA" id="ARBA00004496"/>
    </source>
</evidence>
<dbReference type="SMART" id="SM00404">
    <property type="entry name" value="PTPc_motif"/>
    <property type="match status" value="1"/>
</dbReference>
<dbReference type="FunFam" id="3.90.190.10:FF:000045">
    <property type="entry name" value="Tyrosine-protein phosphatase non-receptor type 12"/>
    <property type="match status" value="1"/>
</dbReference>
<keyword evidence="5" id="KW-0378">Hydrolase</keyword>
<dbReference type="Proteomes" id="UP000504632">
    <property type="component" value="Chromosome 3"/>
</dbReference>
<dbReference type="OrthoDB" id="10253954at2759"/>
<dbReference type="GO" id="GO:0004726">
    <property type="term" value="F:non-membrane spanning protein tyrosine phosphatase activity"/>
    <property type="evidence" value="ECO:0007669"/>
    <property type="project" value="InterPro"/>
</dbReference>
<dbReference type="GO" id="GO:0050868">
    <property type="term" value="P:negative regulation of T cell activation"/>
    <property type="evidence" value="ECO:0007669"/>
    <property type="project" value="TreeGrafter"/>
</dbReference>
<evidence type="ECO:0000256" key="7">
    <source>
        <dbReference type="ARBA" id="ARBA00034734"/>
    </source>
</evidence>
<feature type="compositionally biased region" description="Acidic residues" evidence="8">
    <location>
        <begin position="326"/>
        <end position="349"/>
    </location>
</feature>
<dbReference type="AlphaFoldDB" id="A0A6J2UW42"/>
<dbReference type="PROSITE" id="PS50056">
    <property type="entry name" value="TYR_PHOSPHATASE_2"/>
    <property type="match status" value="1"/>
</dbReference>
<dbReference type="InterPro" id="IPR003595">
    <property type="entry name" value="Tyr_Pase_cat"/>
</dbReference>
<evidence type="ECO:0000256" key="5">
    <source>
        <dbReference type="ARBA" id="ARBA00022801"/>
    </source>
</evidence>
<dbReference type="PANTHER" id="PTHR45983:SF1">
    <property type="entry name" value="TYROSINE-PROTEIN PHOSPHATASE NON-RECEPTOR TYPE 22"/>
    <property type="match status" value="1"/>
</dbReference>
<dbReference type="InterPro" id="IPR000387">
    <property type="entry name" value="Tyr_Pase_dom"/>
</dbReference>
<evidence type="ECO:0000256" key="4">
    <source>
        <dbReference type="ARBA" id="ARBA00022553"/>
    </source>
</evidence>
<protein>
    <recommendedName>
        <fullName evidence="2">protein-tyrosine-phosphatase</fullName>
        <ecNumber evidence="2">3.1.3.48</ecNumber>
    </recommendedName>
</protein>
<evidence type="ECO:0000259" key="10">
    <source>
        <dbReference type="PROSITE" id="PS50056"/>
    </source>
</evidence>
<feature type="region of interest" description="Disordered" evidence="8">
    <location>
        <begin position="389"/>
        <end position="433"/>
    </location>
</feature>
<organism evidence="11 12">
    <name type="scientific">Chanos chanos</name>
    <name type="common">Milkfish</name>
    <name type="synonym">Mugil chanos</name>
    <dbReference type="NCBI Taxonomy" id="29144"/>
    <lineage>
        <taxon>Eukaryota</taxon>
        <taxon>Metazoa</taxon>
        <taxon>Chordata</taxon>
        <taxon>Craniata</taxon>
        <taxon>Vertebrata</taxon>
        <taxon>Euteleostomi</taxon>
        <taxon>Actinopterygii</taxon>
        <taxon>Neopterygii</taxon>
        <taxon>Teleostei</taxon>
        <taxon>Ostariophysi</taxon>
        <taxon>Gonorynchiformes</taxon>
        <taxon>Chanidae</taxon>
        <taxon>Chanos</taxon>
    </lineage>
</organism>
<dbReference type="InterPro" id="IPR016130">
    <property type="entry name" value="Tyr_Pase_AS"/>
</dbReference>
<reference evidence="12" key="1">
    <citation type="submission" date="2025-08" db="UniProtKB">
        <authorList>
            <consortium name="RefSeq"/>
        </authorList>
    </citation>
    <scope>IDENTIFICATION</scope>
</reference>
<dbReference type="GeneID" id="115806822"/>
<dbReference type="SUPFAM" id="SSF52799">
    <property type="entry name" value="(Phosphotyrosine protein) phosphatases II"/>
    <property type="match status" value="1"/>
</dbReference>
<feature type="domain" description="Tyrosine specific protein phosphatases" evidence="10">
    <location>
        <begin position="208"/>
        <end position="285"/>
    </location>
</feature>
<dbReference type="InterPro" id="IPR047170">
    <property type="entry name" value="PTN12/18/22"/>
</dbReference>
<dbReference type="GO" id="GO:0050852">
    <property type="term" value="P:T cell receptor signaling pathway"/>
    <property type="evidence" value="ECO:0007669"/>
    <property type="project" value="TreeGrafter"/>
</dbReference>
<comment type="similarity">
    <text evidence="7">Belongs to the protein-tyrosine phosphatase family. Non-receptor class 4 subfamily.</text>
</comment>
<proteinExistence type="inferred from homology"/>
<dbReference type="InterPro" id="IPR000242">
    <property type="entry name" value="PTP_cat"/>
</dbReference>
<dbReference type="InterPro" id="IPR029021">
    <property type="entry name" value="Prot-tyrosine_phosphatase-like"/>
</dbReference>
<gene>
    <name evidence="12" type="primary">ptpn22</name>
</gene>
<keyword evidence="11" id="KW-1185">Reference proteome</keyword>
<accession>A0A6J2UW42</accession>
<dbReference type="EC" id="3.1.3.48" evidence="2"/>
<keyword evidence="4" id="KW-0597">Phosphoprotein</keyword>
<dbReference type="GO" id="GO:0005737">
    <property type="term" value="C:cytoplasm"/>
    <property type="evidence" value="ECO:0007669"/>
    <property type="project" value="UniProtKB-SubCell"/>
</dbReference>
<evidence type="ECO:0000256" key="8">
    <source>
        <dbReference type="SAM" id="MobiDB-lite"/>
    </source>
</evidence>
<feature type="region of interest" description="Disordered" evidence="8">
    <location>
        <begin position="446"/>
        <end position="484"/>
    </location>
</feature>
<dbReference type="PROSITE" id="PS50055">
    <property type="entry name" value="TYR_PHOSPHATASE_PTP"/>
    <property type="match status" value="1"/>
</dbReference>
<dbReference type="PROSITE" id="PS00383">
    <property type="entry name" value="TYR_PHOSPHATASE_1"/>
    <property type="match status" value="1"/>
</dbReference>
<feature type="compositionally biased region" description="Polar residues" evidence="8">
    <location>
        <begin position="446"/>
        <end position="455"/>
    </location>
</feature>
<dbReference type="RefSeq" id="XP_030623542.1">
    <property type="nucleotide sequence ID" value="XM_030767682.1"/>
</dbReference>
<keyword evidence="6" id="KW-0904">Protein phosphatase</keyword>
<dbReference type="CTD" id="26191"/>
<dbReference type="Pfam" id="PF00102">
    <property type="entry name" value="Y_phosphatase"/>
    <property type="match status" value="1"/>
</dbReference>
<evidence type="ECO:0000256" key="6">
    <source>
        <dbReference type="ARBA" id="ARBA00022912"/>
    </source>
</evidence>